<dbReference type="Proteomes" id="UP001337723">
    <property type="component" value="Chromosome"/>
</dbReference>
<dbReference type="RefSeq" id="WP_338271688.1">
    <property type="nucleotide sequence ID" value="NZ_AP027266.1"/>
</dbReference>
<feature type="domain" description="Flagellar motor switch protein FliN-like C-terminal" evidence="2">
    <location>
        <begin position="227"/>
        <end position="291"/>
    </location>
</feature>
<accession>A0AA48H3I4</accession>
<dbReference type="InterPro" id="IPR001543">
    <property type="entry name" value="FliN-like_C"/>
</dbReference>
<dbReference type="SUPFAM" id="SSF101801">
    <property type="entry name" value="Surface presentation of antigens (SPOA)"/>
    <property type="match status" value="1"/>
</dbReference>
<sequence length="346" mass="35731">MPSPVDPSVLRRKIAACRKPPADRPDPAPLAARALGRALRHAAVPFEGLGILPDACALGGAVDLDGALPALPDQGLLAVIEDATGLSGLIALGPGLVDALVEVQTTGRVEPTEGPVRPVTRIDEALARDFVDLALAALGRELTGIPGRDWPARFTYANRVKDRGQVGLLLPEGRYRLLSADVGFDGVARRAPVRLVLPVTDATLTGDPASPAPAADPAWVAARTRILEALELPLEAVLLRLRRPLAEVQGLAPGDLIRFDPADLHSVTLETRGGRALARGRLGRKGGRRAICLAAQEGGTTDPADPAPARPQAAATPQAGPHPPDPATTPARPPSAAVPGIPAVPG</sequence>
<evidence type="ECO:0000313" key="4">
    <source>
        <dbReference type="Proteomes" id="UP001337723"/>
    </source>
</evidence>
<proteinExistence type="predicted"/>
<dbReference type="InterPro" id="IPR036429">
    <property type="entry name" value="SpoA-like_sf"/>
</dbReference>
<feature type="compositionally biased region" description="Low complexity" evidence="1">
    <location>
        <begin position="310"/>
        <end position="319"/>
    </location>
</feature>
<organism evidence="3 4">
    <name type="scientific">Roseicyclus marinus</name>
    <dbReference type="NCBI Taxonomy" id="2161673"/>
    <lineage>
        <taxon>Bacteria</taxon>
        <taxon>Pseudomonadati</taxon>
        <taxon>Pseudomonadota</taxon>
        <taxon>Alphaproteobacteria</taxon>
        <taxon>Rhodobacterales</taxon>
        <taxon>Roseobacteraceae</taxon>
        <taxon>Roseicyclus</taxon>
    </lineage>
</organism>
<feature type="compositionally biased region" description="Pro residues" evidence="1">
    <location>
        <begin position="320"/>
        <end position="333"/>
    </location>
</feature>
<dbReference type="KEGG" id="rmai:MACH21_20410"/>
<reference evidence="3 4" key="1">
    <citation type="submission" date="2023-01" db="EMBL/GenBank/DDBJ databases">
        <title>Complete genome sequence of Roseicyclus marinus strain Dej080120_10.</title>
        <authorList>
            <person name="Ueki S."/>
            <person name="Maruyama F."/>
        </authorList>
    </citation>
    <scope>NUCLEOTIDE SEQUENCE [LARGE SCALE GENOMIC DNA]</scope>
    <source>
        <strain evidence="3 4">Dej080120_10</strain>
    </source>
</reference>
<dbReference type="AlphaFoldDB" id="A0AA48H3I4"/>
<name>A0AA48H3I4_9RHOB</name>
<gene>
    <name evidence="3" type="ORF">MACH21_20410</name>
</gene>
<protein>
    <recommendedName>
        <fullName evidence="2">Flagellar motor switch protein FliN-like C-terminal domain-containing protein</fullName>
    </recommendedName>
</protein>
<feature type="region of interest" description="Disordered" evidence="1">
    <location>
        <begin position="298"/>
        <end position="346"/>
    </location>
</feature>
<evidence type="ECO:0000259" key="2">
    <source>
        <dbReference type="Pfam" id="PF01052"/>
    </source>
</evidence>
<dbReference type="EMBL" id="AP027266">
    <property type="protein sequence ID" value="BDW85864.1"/>
    <property type="molecule type" value="Genomic_DNA"/>
</dbReference>
<keyword evidence="4" id="KW-1185">Reference proteome</keyword>
<dbReference type="Pfam" id="PF01052">
    <property type="entry name" value="FliMN_C"/>
    <property type="match status" value="1"/>
</dbReference>
<evidence type="ECO:0000256" key="1">
    <source>
        <dbReference type="SAM" id="MobiDB-lite"/>
    </source>
</evidence>
<evidence type="ECO:0000313" key="3">
    <source>
        <dbReference type="EMBL" id="BDW85864.1"/>
    </source>
</evidence>
<dbReference type="Gene3D" id="2.30.330.10">
    <property type="entry name" value="SpoA-like"/>
    <property type="match status" value="1"/>
</dbReference>